<evidence type="ECO:0000313" key="1">
    <source>
        <dbReference type="EMBL" id="OCB02366.1"/>
    </source>
</evidence>
<protein>
    <submittedName>
        <fullName evidence="1">Uncharacterized protein</fullName>
    </submittedName>
</protein>
<dbReference type="PANTHER" id="PTHR12526">
    <property type="entry name" value="GLYCOSYLTRANSFERASE"/>
    <property type="match status" value="1"/>
</dbReference>
<organism evidence="1 2">
    <name type="scientific">Acidithiobacillus ferrivorans</name>
    <dbReference type="NCBI Taxonomy" id="160808"/>
    <lineage>
        <taxon>Bacteria</taxon>
        <taxon>Pseudomonadati</taxon>
        <taxon>Pseudomonadota</taxon>
        <taxon>Acidithiobacillia</taxon>
        <taxon>Acidithiobacillales</taxon>
        <taxon>Acidithiobacillaceae</taxon>
        <taxon>Acidithiobacillus</taxon>
    </lineage>
</organism>
<gene>
    <name evidence="1" type="ORF">BBC27_13640</name>
</gene>
<dbReference type="AlphaFoldDB" id="A0A1B9BXE2"/>
<dbReference type="EMBL" id="MASQ01000097">
    <property type="protein sequence ID" value="OCB02366.1"/>
    <property type="molecule type" value="Genomic_DNA"/>
</dbReference>
<accession>A0A1B9BXE2</accession>
<dbReference type="SUPFAM" id="SSF53756">
    <property type="entry name" value="UDP-Glycosyltransferase/glycogen phosphorylase"/>
    <property type="match status" value="1"/>
</dbReference>
<evidence type="ECO:0000313" key="2">
    <source>
        <dbReference type="Proteomes" id="UP000093129"/>
    </source>
</evidence>
<proteinExistence type="predicted"/>
<dbReference type="RefSeq" id="WP_065413657.1">
    <property type="nucleotide sequence ID" value="NZ_MASQ01000097.1"/>
</dbReference>
<sequence>MTKCITFVLPQGGKIPIGGFKVVYEYANNLVSRGYKVNIIHSNHFTIKKSVASKVRSRLGSIRKSINKSYMPTTWFTLDRRVNAICVPSLEDEKYIPDADVIIATMWWTSEFVAGYSEKKGGKYYLIQHYEDWFGDEERLIKTWQLPLHKIVIARWLAEVAEELNETYTYIPNGLDFSKFNMDIPIESRNKKNIMMLYHEANWKGSADGLQALSIAKRYIPDLTVNLFGVPAGDDLPDWVNYHRIPSQDKLRDLYNQAAIFLAPSWSEGWGLPPAEAMMSGAAVVATDIGGHKEFLENNITGCLVPVQRPDVMADTICDLIRDDGKRIMLATAGAENIRQFTWARATTSLIKTIER</sequence>
<dbReference type="Pfam" id="PF13692">
    <property type="entry name" value="Glyco_trans_1_4"/>
    <property type="match status" value="1"/>
</dbReference>
<dbReference type="PANTHER" id="PTHR12526:SF630">
    <property type="entry name" value="GLYCOSYLTRANSFERASE"/>
    <property type="match status" value="1"/>
</dbReference>
<dbReference type="Gene3D" id="3.40.50.2000">
    <property type="entry name" value="Glycogen Phosphorylase B"/>
    <property type="match status" value="1"/>
</dbReference>
<dbReference type="Proteomes" id="UP000093129">
    <property type="component" value="Unassembled WGS sequence"/>
</dbReference>
<dbReference type="Gene3D" id="3.40.50.11090">
    <property type="match status" value="1"/>
</dbReference>
<dbReference type="CDD" id="cd03801">
    <property type="entry name" value="GT4_PimA-like"/>
    <property type="match status" value="1"/>
</dbReference>
<comment type="caution">
    <text evidence="1">The sequence shown here is derived from an EMBL/GenBank/DDBJ whole genome shotgun (WGS) entry which is preliminary data.</text>
</comment>
<name>A0A1B9BXE2_9PROT</name>
<reference evidence="1 2" key="1">
    <citation type="submission" date="2016-07" db="EMBL/GenBank/DDBJ databases">
        <title>Draft genome of a psychrotolerant acidophile Acidithiobacillus ferrivorans strain YL15.</title>
        <authorList>
            <person name="Peng T."/>
            <person name="Ma L."/>
            <person name="Nan M."/>
            <person name="An N."/>
            <person name="Wang M."/>
            <person name="Qiu G."/>
            <person name="Zeng W."/>
        </authorList>
    </citation>
    <scope>NUCLEOTIDE SEQUENCE [LARGE SCALE GENOMIC DNA]</scope>
    <source>
        <strain evidence="1 2">YL15</strain>
    </source>
</reference>